<dbReference type="Proteomes" id="UP000192140">
    <property type="component" value="Unassembled WGS sequence"/>
</dbReference>
<evidence type="ECO:0000313" key="1">
    <source>
        <dbReference type="EMBL" id="CVI63713.1"/>
    </source>
</evidence>
<sequence length="91" mass="10085">MLVEKELANAAFPGAHVGKELLQALDATIGEGCDALVRAVLDMDHLAVVDVVGITRDFFKQLEVLNDQRGDIFDRVDMRRARLSVPEQYMG</sequence>
<protein>
    <submittedName>
        <fullName evidence="1">Uncharacterized protein</fullName>
    </submittedName>
</protein>
<proteinExistence type="predicted"/>
<evidence type="ECO:0000313" key="2">
    <source>
        <dbReference type="Proteomes" id="UP000192140"/>
    </source>
</evidence>
<dbReference type="EMBL" id="FCNP01000049">
    <property type="protein sequence ID" value="CVI63713.1"/>
    <property type="molecule type" value="Genomic_DNA"/>
</dbReference>
<keyword evidence="2" id="KW-1185">Reference proteome</keyword>
<dbReference type="AlphaFoldDB" id="A0A1S7U9Z3"/>
<accession>A0A1S7U9Z3</accession>
<gene>
    <name evidence="1" type="ORF">AGR7A_pAt20341</name>
</gene>
<organism evidence="1 2">
    <name type="scientific">Agrobacterium deltaense NCPPB 1641</name>
    <dbReference type="NCBI Taxonomy" id="1183425"/>
    <lineage>
        <taxon>Bacteria</taxon>
        <taxon>Pseudomonadati</taxon>
        <taxon>Pseudomonadota</taxon>
        <taxon>Alphaproteobacteria</taxon>
        <taxon>Hyphomicrobiales</taxon>
        <taxon>Rhizobiaceae</taxon>
        <taxon>Rhizobium/Agrobacterium group</taxon>
        <taxon>Agrobacterium</taxon>
    </lineage>
</organism>
<name>A0A1S7U9Z3_9HYPH</name>
<reference evidence="1" key="1">
    <citation type="submission" date="2016-01" db="EMBL/GenBank/DDBJ databases">
        <authorList>
            <person name="Regsiter A."/>
            <person name="william w."/>
        </authorList>
    </citation>
    <scope>NUCLEOTIDE SEQUENCE</scope>
    <source>
        <strain evidence="1">NCPPB 1641</strain>
    </source>
</reference>
<comment type="caution">
    <text evidence="1">The sequence shown here is derived from an EMBL/GenBank/DDBJ whole genome shotgun (WGS) entry which is preliminary data.</text>
</comment>